<keyword evidence="5 10" id="KW-0732">Signal</keyword>
<dbReference type="PANTHER" id="PTHR33938:SF15">
    <property type="entry name" value="FERULOYL ESTERASE B-RELATED"/>
    <property type="match status" value="1"/>
</dbReference>
<keyword evidence="6 10" id="KW-0378">Hydrolase</keyword>
<dbReference type="GO" id="GO:0045493">
    <property type="term" value="P:xylan catabolic process"/>
    <property type="evidence" value="ECO:0007669"/>
    <property type="project" value="UniProtKB-KW"/>
</dbReference>
<dbReference type="PROSITE" id="PS51257">
    <property type="entry name" value="PROKAR_LIPOPROTEIN"/>
    <property type="match status" value="1"/>
</dbReference>
<evidence type="ECO:0000256" key="1">
    <source>
        <dbReference type="ARBA" id="ARBA00006249"/>
    </source>
</evidence>
<evidence type="ECO:0000313" key="12">
    <source>
        <dbReference type="Proteomes" id="UP001152607"/>
    </source>
</evidence>
<protein>
    <recommendedName>
        <fullName evidence="10">Carboxylic ester hydrolase</fullName>
        <ecNumber evidence="10">3.1.1.-</ecNumber>
    </recommendedName>
</protein>
<dbReference type="OrthoDB" id="3039123at2759"/>
<dbReference type="GO" id="GO:0030600">
    <property type="term" value="F:feruloyl esterase activity"/>
    <property type="evidence" value="ECO:0007669"/>
    <property type="project" value="UniProtKB-EC"/>
</dbReference>
<evidence type="ECO:0000256" key="9">
    <source>
        <dbReference type="ARBA" id="ARBA00034075"/>
    </source>
</evidence>
<keyword evidence="4" id="KW-0479">Metal-binding</keyword>
<evidence type="ECO:0000256" key="6">
    <source>
        <dbReference type="ARBA" id="ARBA00022801"/>
    </source>
</evidence>
<keyword evidence="8" id="KW-1015">Disulfide bond</keyword>
<evidence type="ECO:0000256" key="5">
    <source>
        <dbReference type="ARBA" id="ARBA00022729"/>
    </source>
</evidence>
<dbReference type="InterPro" id="IPR011118">
    <property type="entry name" value="Tannase/feruloyl_esterase"/>
</dbReference>
<keyword evidence="3" id="KW-0119">Carbohydrate metabolism</keyword>
<dbReference type="Proteomes" id="UP001152607">
    <property type="component" value="Unassembled WGS sequence"/>
</dbReference>
<organism evidence="11 12">
    <name type="scientific">Periconia digitata</name>
    <dbReference type="NCBI Taxonomy" id="1303443"/>
    <lineage>
        <taxon>Eukaryota</taxon>
        <taxon>Fungi</taxon>
        <taxon>Dikarya</taxon>
        <taxon>Ascomycota</taxon>
        <taxon>Pezizomycotina</taxon>
        <taxon>Dothideomycetes</taxon>
        <taxon>Pleosporomycetidae</taxon>
        <taxon>Pleosporales</taxon>
        <taxon>Massarineae</taxon>
        <taxon>Periconiaceae</taxon>
        <taxon>Periconia</taxon>
    </lineage>
</organism>
<evidence type="ECO:0000256" key="2">
    <source>
        <dbReference type="ARBA" id="ARBA00022487"/>
    </source>
</evidence>
<evidence type="ECO:0000313" key="11">
    <source>
        <dbReference type="EMBL" id="CAI6341344.1"/>
    </source>
</evidence>
<dbReference type="SUPFAM" id="SSF53474">
    <property type="entry name" value="alpha/beta-Hydrolases"/>
    <property type="match status" value="1"/>
</dbReference>
<keyword evidence="2" id="KW-0719">Serine esterase</keyword>
<reference evidence="11" key="1">
    <citation type="submission" date="2023-01" db="EMBL/GenBank/DDBJ databases">
        <authorList>
            <person name="Van Ghelder C."/>
            <person name="Rancurel C."/>
        </authorList>
    </citation>
    <scope>NUCLEOTIDE SEQUENCE</scope>
    <source>
        <strain evidence="11">CNCM I-4278</strain>
    </source>
</reference>
<accession>A0A9W4XR97</accession>
<keyword evidence="12" id="KW-1185">Reference proteome</keyword>
<proteinExistence type="inferred from homology"/>
<feature type="chain" id="PRO_5041014607" description="Carboxylic ester hydrolase" evidence="10">
    <location>
        <begin position="29"/>
        <end position="604"/>
    </location>
</feature>
<name>A0A9W4XR97_9PLEO</name>
<feature type="signal peptide" evidence="10">
    <location>
        <begin position="1"/>
        <end position="28"/>
    </location>
</feature>
<comment type="similarity">
    <text evidence="1 10">Belongs to the tannase family.</text>
</comment>
<comment type="caution">
    <text evidence="11">The sequence shown here is derived from an EMBL/GenBank/DDBJ whole genome shotgun (WGS) entry which is preliminary data.</text>
</comment>
<evidence type="ECO:0000256" key="7">
    <source>
        <dbReference type="ARBA" id="ARBA00022837"/>
    </source>
</evidence>
<dbReference type="Gene3D" id="3.40.50.1820">
    <property type="entry name" value="alpha/beta hydrolase"/>
    <property type="match status" value="1"/>
</dbReference>
<keyword evidence="3" id="KW-0858">Xylan degradation</keyword>
<dbReference type="PANTHER" id="PTHR33938">
    <property type="entry name" value="FERULOYL ESTERASE B-RELATED"/>
    <property type="match status" value="1"/>
</dbReference>
<dbReference type="EC" id="3.1.1.-" evidence="10"/>
<evidence type="ECO:0000256" key="3">
    <source>
        <dbReference type="ARBA" id="ARBA00022651"/>
    </source>
</evidence>
<dbReference type="Pfam" id="PF07519">
    <property type="entry name" value="Tannase"/>
    <property type="match status" value="1"/>
</dbReference>
<gene>
    <name evidence="11" type="ORF">PDIGIT_LOCUS14540</name>
</gene>
<dbReference type="GO" id="GO:0046872">
    <property type="term" value="F:metal ion binding"/>
    <property type="evidence" value="ECO:0007669"/>
    <property type="project" value="UniProtKB-KW"/>
</dbReference>
<sequence>MKSPLSVWTIIVQTVGLVCLSLPTTIIAQSCTPSTTTSGNCTRQRFSNLGVIIDRIGVVGPEECFWDGPPPTDPAVTSPAYNIPQGSCALIARHPTQGWRFGLILPPPSQYKRRFFATGNGGFNGGINWPEFSFAPHYGAAVVGTDTGHNSSDAGSGSQDGMKWVTDATKRTNWAYQAMDGAVHFGKILTNAFYGSGLSVERAYFSGCSTGGRQGLKYIQRHANDADKMDGVIIGAPAWNLKEMLPNQMNTAIANLHRQADGNITSTPVLERAEWAALTAAAFALCDAKVDGSSSANYNPGGDKVVSIDDCFTGNETEYNESLKRVAPNLTDEQRLAAVAIYKGLVVAVNGAKMTVFPGPQPGGEADWTLALGTGLETTFDQGLAQYWLADARAGTPWTVNSWDSIYKDGLTGKQWVYRESTRSGSTINEPTADDFAAMANYEGKLLLYHGIADGLIPVASSNKLHREITNIKAEGEWFRYFQVPGMHHCAWYPNGNPAMGFPYIDTSYPPWYIAAAYQPSTIGSSQGYGVPGHDDPPDPAYDAIQAMIDWVERSSSPSPASLIATAFNSSSVVRTRKLCAYPQKAVYTGSNINDSSSWTCTTV</sequence>
<dbReference type="AlphaFoldDB" id="A0A9W4XR97"/>
<evidence type="ECO:0000256" key="4">
    <source>
        <dbReference type="ARBA" id="ARBA00022723"/>
    </source>
</evidence>
<dbReference type="InterPro" id="IPR029058">
    <property type="entry name" value="AB_hydrolase_fold"/>
</dbReference>
<dbReference type="EMBL" id="CAOQHR010000011">
    <property type="protein sequence ID" value="CAI6341344.1"/>
    <property type="molecule type" value="Genomic_DNA"/>
</dbReference>
<keyword evidence="3" id="KW-0624">Polysaccharide degradation</keyword>
<keyword evidence="7" id="KW-0106">Calcium</keyword>
<evidence type="ECO:0000256" key="10">
    <source>
        <dbReference type="RuleBase" id="RU361238"/>
    </source>
</evidence>
<evidence type="ECO:0000256" key="8">
    <source>
        <dbReference type="ARBA" id="ARBA00023157"/>
    </source>
</evidence>
<comment type="catalytic activity">
    <reaction evidence="9">
        <text>feruloyl-polysaccharide + H2O = ferulate + polysaccharide.</text>
        <dbReference type="EC" id="3.1.1.73"/>
    </reaction>
</comment>